<evidence type="ECO:0000313" key="3">
    <source>
        <dbReference type="Proteomes" id="UP001595632"/>
    </source>
</evidence>
<dbReference type="SUPFAM" id="SSF52540">
    <property type="entry name" value="P-loop containing nucleoside triphosphate hydrolases"/>
    <property type="match status" value="1"/>
</dbReference>
<dbReference type="InterPro" id="IPR003959">
    <property type="entry name" value="ATPase_AAA_core"/>
</dbReference>
<gene>
    <name evidence="2" type="ORF">ACFOGP_06170</name>
</gene>
<evidence type="ECO:0000259" key="1">
    <source>
        <dbReference type="Pfam" id="PF00004"/>
    </source>
</evidence>
<dbReference type="RefSeq" id="WP_275634056.1">
    <property type="nucleotide sequence ID" value="NZ_JARGYD010000007.1"/>
</dbReference>
<name>A0ABV7GQ76_9RHOB</name>
<dbReference type="EMBL" id="JBHRTB010000010">
    <property type="protein sequence ID" value="MFC3142285.1"/>
    <property type="molecule type" value="Genomic_DNA"/>
</dbReference>
<comment type="caution">
    <text evidence="2">The sequence shown here is derived from an EMBL/GenBank/DDBJ whole genome shotgun (WGS) entry which is preliminary data.</text>
</comment>
<dbReference type="InterPro" id="IPR027417">
    <property type="entry name" value="P-loop_NTPase"/>
</dbReference>
<keyword evidence="3" id="KW-1185">Reference proteome</keyword>
<sequence length="202" mass="22785">MTPQRIVILGNAGSGKSSLARVLARQLSLPVVHLDCLYWGAGWVKPARKAFRQRVADATDGPAWICEGNYHHQTFDLRLPKADLVIWMDTPRLTCARRVALRALRQGPRADLPDGCAEKLDRDFLAFLGYVWRFDRVYRPAIEALRHVHGPDVPVIRLRDRRQADAFASGLGPADRRLSRFWPSMPLPPAVRGEAYKAPSTR</sequence>
<dbReference type="PANTHER" id="PTHR37816">
    <property type="entry name" value="YALI0E33011P"/>
    <property type="match status" value="1"/>
</dbReference>
<feature type="domain" description="ATPase AAA-type core" evidence="1">
    <location>
        <begin position="7"/>
        <end position="59"/>
    </location>
</feature>
<protein>
    <submittedName>
        <fullName evidence="2">AAA family ATPase</fullName>
    </submittedName>
</protein>
<dbReference type="PANTHER" id="PTHR37816:SF1">
    <property type="entry name" value="TOXIN"/>
    <property type="match status" value="1"/>
</dbReference>
<dbReference type="Gene3D" id="3.40.50.300">
    <property type="entry name" value="P-loop containing nucleotide triphosphate hydrolases"/>
    <property type="match status" value="1"/>
</dbReference>
<dbReference type="Pfam" id="PF00004">
    <property type="entry name" value="AAA"/>
    <property type="match status" value="1"/>
</dbReference>
<evidence type="ECO:0000313" key="2">
    <source>
        <dbReference type="EMBL" id="MFC3142285.1"/>
    </source>
</evidence>
<organism evidence="2 3">
    <name type="scientific">Psychromarinibacter halotolerans</name>
    <dbReference type="NCBI Taxonomy" id="1775175"/>
    <lineage>
        <taxon>Bacteria</taxon>
        <taxon>Pseudomonadati</taxon>
        <taxon>Pseudomonadota</taxon>
        <taxon>Alphaproteobacteria</taxon>
        <taxon>Rhodobacterales</taxon>
        <taxon>Paracoccaceae</taxon>
        <taxon>Psychromarinibacter</taxon>
    </lineage>
</organism>
<accession>A0ABV7GQ76</accession>
<dbReference type="InterPro" id="IPR052922">
    <property type="entry name" value="Cytidylate_Kinase-2"/>
</dbReference>
<dbReference type="Proteomes" id="UP001595632">
    <property type="component" value="Unassembled WGS sequence"/>
</dbReference>
<reference evidence="3" key="1">
    <citation type="journal article" date="2019" name="Int. J. Syst. Evol. Microbiol.">
        <title>The Global Catalogue of Microorganisms (GCM) 10K type strain sequencing project: providing services to taxonomists for standard genome sequencing and annotation.</title>
        <authorList>
            <consortium name="The Broad Institute Genomics Platform"/>
            <consortium name="The Broad Institute Genome Sequencing Center for Infectious Disease"/>
            <person name="Wu L."/>
            <person name="Ma J."/>
        </authorList>
    </citation>
    <scope>NUCLEOTIDE SEQUENCE [LARGE SCALE GENOMIC DNA]</scope>
    <source>
        <strain evidence="3">KCTC 52366</strain>
    </source>
</reference>
<proteinExistence type="predicted"/>